<dbReference type="OrthoDB" id="2306777at2"/>
<dbReference type="PATRIC" id="fig|1218492.5.peg.303"/>
<organism evidence="3 4">
    <name type="scientific">Bombilactobacillus mellifer</name>
    <dbReference type="NCBI Taxonomy" id="1218492"/>
    <lineage>
        <taxon>Bacteria</taxon>
        <taxon>Bacillati</taxon>
        <taxon>Bacillota</taxon>
        <taxon>Bacilli</taxon>
        <taxon>Lactobacillales</taxon>
        <taxon>Lactobacillaceae</taxon>
        <taxon>Bombilactobacillus</taxon>
    </lineage>
</organism>
<dbReference type="SUPFAM" id="SSF52402">
    <property type="entry name" value="Adenine nucleotide alpha hydrolases-like"/>
    <property type="match status" value="1"/>
</dbReference>
<keyword evidence="4" id="KW-1185">Reference proteome</keyword>
<evidence type="ECO:0000313" key="4">
    <source>
        <dbReference type="Proteomes" id="UP000033558"/>
    </source>
</evidence>
<dbReference type="HOGENOM" id="CLU_049301_16_0_9"/>
<dbReference type="AlphaFoldDB" id="A0A0F4LVD9"/>
<dbReference type="RefSeq" id="WP_046315394.1">
    <property type="nucleotide sequence ID" value="NZ_JBHSZT010000003.1"/>
</dbReference>
<dbReference type="PRINTS" id="PR01438">
    <property type="entry name" value="UNVRSLSTRESS"/>
</dbReference>
<dbReference type="Gene3D" id="3.40.50.620">
    <property type="entry name" value="HUPs"/>
    <property type="match status" value="1"/>
</dbReference>
<dbReference type="InterPro" id="IPR006016">
    <property type="entry name" value="UspA"/>
</dbReference>
<dbReference type="InterPro" id="IPR006015">
    <property type="entry name" value="Universal_stress_UspA"/>
</dbReference>
<accession>A0A0F4LVD9</accession>
<dbReference type="PANTHER" id="PTHR46268">
    <property type="entry name" value="STRESS RESPONSE PROTEIN NHAX"/>
    <property type="match status" value="1"/>
</dbReference>
<proteinExistence type="inferred from homology"/>
<dbReference type="InterPro" id="IPR014729">
    <property type="entry name" value="Rossmann-like_a/b/a_fold"/>
</dbReference>
<name>A0A0F4LVD9_9LACO</name>
<evidence type="ECO:0000256" key="1">
    <source>
        <dbReference type="ARBA" id="ARBA00008791"/>
    </source>
</evidence>
<protein>
    <submittedName>
        <fullName evidence="3">Universal stress family protein</fullName>
    </submittedName>
</protein>
<comment type="similarity">
    <text evidence="1">Belongs to the universal stress protein A family.</text>
</comment>
<comment type="caution">
    <text evidence="3">The sequence shown here is derived from an EMBL/GenBank/DDBJ whole genome shotgun (WGS) entry which is preliminary data.</text>
</comment>
<reference evidence="3 4" key="1">
    <citation type="submission" date="2015-01" db="EMBL/GenBank/DDBJ databases">
        <title>Comparative genomics of the lactic acid bacteria isolated from the honey bee gut.</title>
        <authorList>
            <person name="Ellegaard K.M."/>
            <person name="Tamarit D."/>
            <person name="Javelind E."/>
            <person name="Olofsson T."/>
            <person name="Andersson S.G."/>
            <person name="Vasquez A."/>
        </authorList>
    </citation>
    <scope>NUCLEOTIDE SEQUENCE [LARGE SCALE GENOMIC DNA]</scope>
    <source>
        <strain evidence="3 4">Bin4</strain>
    </source>
</reference>
<dbReference type="Proteomes" id="UP000033558">
    <property type="component" value="Unassembled WGS sequence"/>
</dbReference>
<gene>
    <name evidence="3" type="ORF">JG30_01900</name>
</gene>
<dbReference type="PANTHER" id="PTHR46268:SF6">
    <property type="entry name" value="UNIVERSAL STRESS PROTEIN UP12"/>
    <property type="match status" value="1"/>
</dbReference>
<dbReference type="CDD" id="cd00293">
    <property type="entry name" value="USP-like"/>
    <property type="match status" value="1"/>
</dbReference>
<dbReference type="Pfam" id="PF00582">
    <property type="entry name" value="Usp"/>
    <property type="match status" value="1"/>
</dbReference>
<sequence>MANNQNDKQLQDYHVSEVQYQRILVAIDVDDFTSSDQAFNFACSLAKLYDAQIAITTVVESKDINIFDSLSPAKMDDKRLEASHCLLTYVKKAQEFGLTKVKPILSEGTPDKAILEEVIPSFEPDLVVLGSEAQKVTGKTIGSQAEGIIEKAPVSVAVVR</sequence>
<evidence type="ECO:0000259" key="2">
    <source>
        <dbReference type="Pfam" id="PF00582"/>
    </source>
</evidence>
<feature type="domain" description="UspA" evidence="2">
    <location>
        <begin position="20"/>
        <end position="160"/>
    </location>
</feature>
<dbReference type="STRING" id="1218492.JG30_01900"/>
<evidence type="ECO:0000313" key="3">
    <source>
        <dbReference type="EMBL" id="KJY62742.1"/>
    </source>
</evidence>
<dbReference type="EMBL" id="JXJQ01000003">
    <property type="protein sequence ID" value="KJY62742.1"/>
    <property type="molecule type" value="Genomic_DNA"/>
</dbReference>